<accession>A0A5B8LZJ4</accession>
<organism evidence="1 2">
    <name type="scientific">Devosia ginsengisoli</name>
    <dbReference type="NCBI Taxonomy" id="400770"/>
    <lineage>
        <taxon>Bacteria</taxon>
        <taxon>Pseudomonadati</taxon>
        <taxon>Pseudomonadota</taxon>
        <taxon>Alphaproteobacteria</taxon>
        <taxon>Hyphomicrobiales</taxon>
        <taxon>Devosiaceae</taxon>
        <taxon>Devosia</taxon>
    </lineage>
</organism>
<evidence type="ECO:0000313" key="1">
    <source>
        <dbReference type="EMBL" id="QDZ13191.1"/>
    </source>
</evidence>
<protein>
    <submittedName>
        <fullName evidence="1">Uncharacterized protein</fullName>
    </submittedName>
</protein>
<gene>
    <name evidence="1" type="ORF">FPZ08_04920</name>
</gene>
<keyword evidence="2" id="KW-1185">Reference proteome</keyword>
<evidence type="ECO:0000313" key="2">
    <source>
        <dbReference type="Proteomes" id="UP000315364"/>
    </source>
</evidence>
<dbReference type="Proteomes" id="UP000315364">
    <property type="component" value="Chromosome"/>
</dbReference>
<dbReference type="AlphaFoldDB" id="A0A5B8LZJ4"/>
<proteinExistence type="predicted"/>
<reference evidence="1 2" key="1">
    <citation type="submission" date="2019-07" db="EMBL/GenBank/DDBJ databases">
        <title>Full genome sequence of Devosia sp. Gsoil 520.</title>
        <authorList>
            <person name="Im W.-T."/>
        </authorList>
    </citation>
    <scope>NUCLEOTIDE SEQUENCE [LARGE SCALE GENOMIC DNA]</scope>
    <source>
        <strain evidence="1 2">Gsoil 520</strain>
    </source>
</reference>
<dbReference type="KEGG" id="dea:FPZ08_04920"/>
<sequence>MVVLLGVPAKAYEPQQLFANDEGQVEFVMPSGNIGCIYTPIGGTSFYETADGLAEIQCDRVEPSYVRAILGGQGEGYLLDNVGDASCCSLSQKFEYDHVVTLGPFQCLSERRGLTCARQDGHGFFLSRAMVQAR</sequence>
<dbReference type="OrthoDB" id="495539at2"/>
<name>A0A5B8LZJ4_9HYPH</name>
<dbReference type="EMBL" id="CP042304">
    <property type="protein sequence ID" value="QDZ13191.1"/>
    <property type="molecule type" value="Genomic_DNA"/>
</dbReference>